<reference evidence="10" key="1">
    <citation type="submission" date="2020-02" db="EMBL/GenBank/DDBJ databases">
        <authorList>
            <person name="Meier V. D."/>
        </authorList>
    </citation>
    <scope>NUCLEOTIDE SEQUENCE</scope>
    <source>
        <strain evidence="10">AVDCRST_MAG74</strain>
    </source>
</reference>
<dbReference type="GO" id="GO:0006730">
    <property type="term" value="P:one-carbon metabolic process"/>
    <property type="evidence" value="ECO:0007669"/>
    <property type="project" value="UniProtKB-KW"/>
</dbReference>
<comment type="pathway">
    <text evidence="1">Cofactor biosynthesis; tetrahydrofolate biosynthesis; 5,6,7,8-tetrahydrofolate from 7,8-dihydrofolate: step 1/1.</text>
</comment>
<evidence type="ECO:0000256" key="5">
    <source>
        <dbReference type="ARBA" id="ARBA00022857"/>
    </source>
</evidence>
<proteinExistence type="inferred from homology"/>
<evidence type="ECO:0000313" key="10">
    <source>
        <dbReference type="EMBL" id="CAA9403442.1"/>
    </source>
</evidence>
<accession>A0A6J4P113</accession>
<organism evidence="10">
    <name type="scientific">uncultured Pyrinomonadaceae bacterium</name>
    <dbReference type="NCBI Taxonomy" id="2283094"/>
    <lineage>
        <taxon>Bacteria</taxon>
        <taxon>Pseudomonadati</taxon>
        <taxon>Acidobacteriota</taxon>
        <taxon>Blastocatellia</taxon>
        <taxon>Blastocatellales</taxon>
        <taxon>Pyrinomonadaceae</taxon>
        <taxon>environmental samples</taxon>
    </lineage>
</organism>
<dbReference type="PANTHER" id="PTHR48069">
    <property type="entry name" value="DIHYDROFOLATE REDUCTASE"/>
    <property type="match status" value="1"/>
</dbReference>
<dbReference type="CDD" id="cd00209">
    <property type="entry name" value="DHFR"/>
    <property type="match status" value="1"/>
</dbReference>
<dbReference type="GO" id="GO:0046655">
    <property type="term" value="P:folic acid metabolic process"/>
    <property type="evidence" value="ECO:0007669"/>
    <property type="project" value="TreeGrafter"/>
</dbReference>
<evidence type="ECO:0000256" key="8">
    <source>
        <dbReference type="RuleBase" id="RU004474"/>
    </source>
</evidence>
<dbReference type="PRINTS" id="PR00070">
    <property type="entry name" value="DHFR"/>
</dbReference>
<dbReference type="PROSITE" id="PS00075">
    <property type="entry name" value="DHFR_1"/>
    <property type="match status" value="1"/>
</dbReference>
<evidence type="ECO:0000256" key="4">
    <source>
        <dbReference type="ARBA" id="ARBA00022563"/>
    </source>
</evidence>
<dbReference type="InterPro" id="IPR012259">
    <property type="entry name" value="DHFR"/>
</dbReference>
<evidence type="ECO:0000256" key="1">
    <source>
        <dbReference type="ARBA" id="ARBA00004903"/>
    </source>
</evidence>
<dbReference type="SUPFAM" id="SSF53597">
    <property type="entry name" value="Dihydrofolate reductase-like"/>
    <property type="match status" value="1"/>
</dbReference>
<dbReference type="EC" id="1.5.1.3" evidence="3"/>
<dbReference type="GO" id="GO:0046654">
    <property type="term" value="P:tetrahydrofolate biosynthetic process"/>
    <property type="evidence" value="ECO:0007669"/>
    <property type="project" value="UniProtKB-UniPathway"/>
</dbReference>
<dbReference type="GO" id="GO:0046452">
    <property type="term" value="P:dihydrofolate metabolic process"/>
    <property type="evidence" value="ECO:0007669"/>
    <property type="project" value="TreeGrafter"/>
</dbReference>
<evidence type="ECO:0000259" key="9">
    <source>
        <dbReference type="PROSITE" id="PS51330"/>
    </source>
</evidence>
<protein>
    <recommendedName>
        <fullName evidence="3">dihydrofolate reductase</fullName>
        <ecNumber evidence="3">1.5.1.3</ecNumber>
    </recommendedName>
</protein>
<dbReference type="AlphaFoldDB" id="A0A6J4P113"/>
<keyword evidence="5" id="KW-0521">NADP</keyword>
<dbReference type="InterPro" id="IPR024072">
    <property type="entry name" value="DHFR-like_dom_sf"/>
</dbReference>
<dbReference type="InterPro" id="IPR017925">
    <property type="entry name" value="DHFR_CS"/>
</dbReference>
<keyword evidence="6 10" id="KW-0560">Oxidoreductase</keyword>
<evidence type="ECO:0000256" key="2">
    <source>
        <dbReference type="ARBA" id="ARBA00009539"/>
    </source>
</evidence>
<feature type="domain" description="DHFR" evidence="9">
    <location>
        <begin position="1"/>
        <end position="157"/>
    </location>
</feature>
<comment type="similarity">
    <text evidence="2 8">Belongs to the dihydrofolate reductase family.</text>
</comment>
<dbReference type="Gene3D" id="3.40.430.10">
    <property type="entry name" value="Dihydrofolate Reductase, subunit A"/>
    <property type="match status" value="1"/>
</dbReference>
<evidence type="ECO:0000256" key="3">
    <source>
        <dbReference type="ARBA" id="ARBA00012856"/>
    </source>
</evidence>
<dbReference type="InterPro" id="IPR001796">
    <property type="entry name" value="DHFR_dom"/>
</dbReference>
<dbReference type="EMBL" id="CADCUR010000152">
    <property type="protein sequence ID" value="CAA9403442.1"/>
    <property type="molecule type" value="Genomic_DNA"/>
</dbReference>
<evidence type="ECO:0000256" key="7">
    <source>
        <dbReference type="ARBA" id="ARBA00025067"/>
    </source>
</evidence>
<comment type="function">
    <text evidence="7">Key enzyme in folate metabolism. Catalyzes an essential reaction for de novo glycine and purine synthesis, and for DNA precursor synthesis.</text>
</comment>
<gene>
    <name evidence="10" type="ORF">AVDCRST_MAG74-1726</name>
</gene>
<sequence>MIIGIVAIAKNFAIGKDGKLPWHYSSDLKFFKQTTTNHAVVMGFNTWKSIGKPLPNRLNIVLSRKSEIETQPNVLLLRSQEEVLALAHYLKCDVFVIGGAKTYEHFADAIDEWIVTEIPASVEDADTFMPTDFLEDFELRETKNTEDDLKIKFFAKR</sequence>
<dbReference type="UniPathway" id="UPA00077">
    <property type="reaction ID" value="UER00158"/>
</dbReference>
<keyword evidence="4" id="KW-0554">One-carbon metabolism</keyword>
<name>A0A6J4P113_9BACT</name>
<dbReference type="Pfam" id="PF00186">
    <property type="entry name" value="DHFR_1"/>
    <property type="match status" value="1"/>
</dbReference>
<dbReference type="PANTHER" id="PTHR48069:SF3">
    <property type="entry name" value="DIHYDROFOLATE REDUCTASE"/>
    <property type="match status" value="1"/>
</dbReference>
<dbReference type="GO" id="GO:0004146">
    <property type="term" value="F:dihydrofolate reductase activity"/>
    <property type="evidence" value="ECO:0007669"/>
    <property type="project" value="UniProtKB-EC"/>
</dbReference>
<dbReference type="PROSITE" id="PS51330">
    <property type="entry name" value="DHFR_2"/>
    <property type="match status" value="1"/>
</dbReference>
<evidence type="ECO:0000256" key="6">
    <source>
        <dbReference type="ARBA" id="ARBA00023002"/>
    </source>
</evidence>
<dbReference type="GO" id="GO:0050661">
    <property type="term" value="F:NADP binding"/>
    <property type="evidence" value="ECO:0007669"/>
    <property type="project" value="InterPro"/>
</dbReference>